<dbReference type="OrthoDB" id="1522677at2"/>
<gene>
    <name evidence="9" type="ORF">JG29_07440</name>
</gene>
<dbReference type="Proteomes" id="UP000033695">
    <property type="component" value="Unassembled WGS sequence"/>
</dbReference>
<evidence type="ECO:0000256" key="1">
    <source>
        <dbReference type="ARBA" id="ARBA00005017"/>
    </source>
</evidence>
<feature type="domain" description="GHMP kinase N-terminal" evidence="7">
    <location>
        <begin position="93"/>
        <end position="171"/>
    </location>
</feature>
<evidence type="ECO:0000256" key="4">
    <source>
        <dbReference type="ARBA" id="ARBA00022741"/>
    </source>
</evidence>
<keyword evidence="6" id="KW-0067">ATP-binding</keyword>
<dbReference type="Gene3D" id="3.30.70.890">
    <property type="entry name" value="GHMP kinase, C-terminal domain"/>
    <property type="match status" value="1"/>
</dbReference>
<feature type="domain" description="GHMP kinase C-terminal" evidence="8">
    <location>
        <begin position="265"/>
        <end position="341"/>
    </location>
</feature>
<organism evidence="9 10">
    <name type="scientific">Bombilactobacillus mellis</name>
    <dbReference type="NCBI Taxonomy" id="1218508"/>
    <lineage>
        <taxon>Bacteria</taxon>
        <taxon>Bacillati</taxon>
        <taxon>Bacillota</taxon>
        <taxon>Bacilli</taxon>
        <taxon>Lactobacillales</taxon>
        <taxon>Lactobacillaceae</taxon>
        <taxon>Bombilactobacillus</taxon>
    </lineage>
</organism>
<evidence type="ECO:0000313" key="10">
    <source>
        <dbReference type="Proteomes" id="UP000033695"/>
    </source>
</evidence>
<accession>A0A0F4KSH3</accession>
<comment type="pathway">
    <text evidence="1">Isoprenoid biosynthesis; isopentenyl diphosphate biosynthesis via mevalonate pathway; isopentenyl diphosphate from (R)-mevalonate: step 2/3.</text>
</comment>
<dbReference type="InterPro" id="IPR036554">
    <property type="entry name" value="GHMP_kinase_C_sf"/>
</dbReference>
<evidence type="ECO:0000256" key="3">
    <source>
        <dbReference type="ARBA" id="ARBA00022679"/>
    </source>
</evidence>
<comment type="caution">
    <text evidence="9">The sequence shown here is derived from an EMBL/GenBank/DDBJ whole genome shotgun (WGS) entry which is preliminary data.</text>
</comment>
<keyword evidence="10" id="KW-1185">Reference proteome</keyword>
<sequence>MITVQAPGKLYIAGEYAVVEPGYPAIVVALDQFVTVSIADAYDHGTINSKQYEEMPVRWRRRGNQLVIDKRDNPFEYILSSIHYTEKYALEKQHSLELFNLTVNSQLDSQDGKKYGLGSSAAVTVATVKALSQFYKLNLSKEEIFKLASISHFQVQHNGSFGDIAASVYGGWIAYQSPDRQWLTQMLATHSLTEILQSDWPQLSIEQLEFPANLNLLIGWSGSPASTPVLVDKIAVFRTKQQQRYQQFLDDSRACLQKMIAGFKHGSSQIIKQQINVNRQILRQLAQFSGVIIETPKLQKLCEIASNYGAAAKSSGAGGGDCGIAVIDAAPNVKDALLADWNQQQIQPLNFNVHALN</sequence>
<reference evidence="9 10" key="1">
    <citation type="submission" date="2014-12" db="EMBL/GenBank/DDBJ databases">
        <title>Comparative genomics of the lactic acid bacteria isolated from the honey bee gut.</title>
        <authorList>
            <person name="Ellegaard K.M."/>
            <person name="Tamarit D."/>
            <person name="Javelind E."/>
            <person name="Olofsson T."/>
            <person name="Andersson S.G."/>
            <person name="Vasquez A."/>
        </authorList>
    </citation>
    <scope>NUCLEOTIDE SEQUENCE [LARGE SCALE GENOMIC DNA]</scope>
    <source>
        <strain evidence="9 10">Hon2</strain>
    </source>
</reference>
<dbReference type="InterPro" id="IPR006204">
    <property type="entry name" value="GHMP_kinase_N_dom"/>
</dbReference>
<keyword evidence="4" id="KW-0547">Nucleotide-binding</keyword>
<evidence type="ECO:0000313" key="9">
    <source>
        <dbReference type="EMBL" id="KJY48924.1"/>
    </source>
</evidence>
<keyword evidence="5 9" id="KW-0418">Kinase</keyword>
<evidence type="ECO:0000256" key="6">
    <source>
        <dbReference type="ARBA" id="ARBA00022840"/>
    </source>
</evidence>
<dbReference type="InterPro" id="IPR013750">
    <property type="entry name" value="GHMP_kinase_C_dom"/>
</dbReference>
<dbReference type="GO" id="GO:0019287">
    <property type="term" value="P:isopentenyl diphosphate biosynthetic process, mevalonate pathway"/>
    <property type="evidence" value="ECO:0007669"/>
    <property type="project" value="UniProtKB-UniPathway"/>
</dbReference>
<dbReference type="InterPro" id="IPR035102">
    <property type="entry name" value="Phosphomevalonate_kinase"/>
</dbReference>
<evidence type="ECO:0000259" key="7">
    <source>
        <dbReference type="Pfam" id="PF00288"/>
    </source>
</evidence>
<dbReference type="EMBL" id="JXBZ01000007">
    <property type="protein sequence ID" value="KJY48924.1"/>
    <property type="molecule type" value="Genomic_DNA"/>
</dbReference>
<dbReference type="Pfam" id="PF08544">
    <property type="entry name" value="GHMP_kinases_C"/>
    <property type="match status" value="1"/>
</dbReference>
<dbReference type="PANTHER" id="PTHR31814:SF2">
    <property type="entry name" value="PHOSPHOMEVALONATE KINASE"/>
    <property type="match status" value="1"/>
</dbReference>
<dbReference type="NCBIfam" id="TIGR01220">
    <property type="entry name" value="Pmev_kin_Gr_pos"/>
    <property type="match status" value="1"/>
</dbReference>
<evidence type="ECO:0000256" key="5">
    <source>
        <dbReference type="ARBA" id="ARBA00022777"/>
    </source>
</evidence>
<keyword evidence="3" id="KW-0808">Transferase</keyword>
<protein>
    <recommendedName>
        <fullName evidence="2">phosphomevalonate kinase</fullName>
        <ecNumber evidence="2">2.7.4.2</ecNumber>
    </recommendedName>
</protein>
<name>A0A0F4KSH3_9LACO</name>
<dbReference type="UniPathway" id="UPA00057">
    <property type="reaction ID" value="UER00099"/>
</dbReference>
<dbReference type="Pfam" id="PF00288">
    <property type="entry name" value="GHMP_kinases_N"/>
    <property type="match status" value="1"/>
</dbReference>
<dbReference type="GO" id="GO:0005524">
    <property type="term" value="F:ATP binding"/>
    <property type="evidence" value="ECO:0007669"/>
    <property type="project" value="UniProtKB-KW"/>
</dbReference>
<dbReference type="PANTHER" id="PTHR31814">
    <property type="match status" value="1"/>
</dbReference>
<dbReference type="AlphaFoldDB" id="A0A0F4KSH3"/>
<dbReference type="InterPro" id="IPR020568">
    <property type="entry name" value="Ribosomal_Su5_D2-typ_SF"/>
</dbReference>
<proteinExistence type="predicted"/>
<dbReference type="STRING" id="1218508.JG29_07440"/>
<dbReference type="InterPro" id="IPR014721">
    <property type="entry name" value="Ribsml_uS5_D2-typ_fold_subgr"/>
</dbReference>
<dbReference type="SUPFAM" id="SSF55060">
    <property type="entry name" value="GHMP Kinase, C-terminal domain"/>
    <property type="match status" value="1"/>
</dbReference>
<dbReference type="PRINTS" id="PR00959">
    <property type="entry name" value="MEVGALKINASE"/>
</dbReference>
<dbReference type="Gene3D" id="3.30.230.10">
    <property type="match status" value="1"/>
</dbReference>
<dbReference type="GO" id="GO:0004631">
    <property type="term" value="F:phosphomevalonate kinase activity"/>
    <property type="evidence" value="ECO:0007669"/>
    <property type="project" value="UniProtKB-EC"/>
</dbReference>
<dbReference type="HOGENOM" id="CLU_017814_7_0_9"/>
<evidence type="ECO:0000259" key="8">
    <source>
        <dbReference type="Pfam" id="PF08544"/>
    </source>
</evidence>
<dbReference type="EC" id="2.7.4.2" evidence="2"/>
<dbReference type="RefSeq" id="WP_045922738.1">
    <property type="nucleotide sequence ID" value="NZ_JAAEDY010000006.1"/>
</dbReference>
<dbReference type="PATRIC" id="fig|1218508.4.peg.762"/>
<dbReference type="InterPro" id="IPR005917">
    <property type="entry name" value="Pmev_kinase_bact"/>
</dbReference>
<dbReference type="SUPFAM" id="SSF54211">
    <property type="entry name" value="Ribosomal protein S5 domain 2-like"/>
    <property type="match status" value="1"/>
</dbReference>
<evidence type="ECO:0000256" key="2">
    <source>
        <dbReference type="ARBA" id="ARBA00012958"/>
    </source>
</evidence>